<dbReference type="AlphaFoldDB" id="D2R374"/>
<dbReference type="KEGG" id="psl:Psta_0415"/>
<evidence type="ECO:0000256" key="1">
    <source>
        <dbReference type="SAM" id="Phobius"/>
    </source>
</evidence>
<reference evidence="2 3" key="1">
    <citation type="journal article" date="2009" name="Stand. Genomic Sci.">
        <title>Complete genome sequence of Pirellula staleyi type strain (ATCC 27377).</title>
        <authorList>
            <person name="Clum A."/>
            <person name="Tindall B.J."/>
            <person name="Sikorski J."/>
            <person name="Ivanova N."/>
            <person name="Mavrommatis K."/>
            <person name="Lucas S."/>
            <person name="Glavina del Rio T."/>
            <person name="Nolan M."/>
            <person name="Chen F."/>
            <person name="Tice H."/>
            <person name="Pitluck S."/>
            <person name="Cheng J.F."/>
            <person name="Chertkov O."/>
            <person name="Brettin T."/>
            <person name="Han C."/>
            <person name="Detter J.C."/>
            <person name="Kuske C."/>
            <person name="Bruce D."/>
            <person name="Goodwin L."/>
            <person name="Ovchinikova G."/>
            <person name="Pati A."/>
            <person name="Mikhailova N."/>
            <person name="Chen A."/>
            <person name="Palaniappan K."/>
            <person name="Land M."/>
            <person name="Hauser L."/>
            <person name="Chang Y.J."/>
            <person name="Jeffries C.D."/>
            <person name="Chain P."/>
            <person name="Rohde M."/>
            <person name="Goker M."/>
            <person name="Bristow J."/>
            <person name="Eisen J.A."/>
            <person name="Markowitz V."/>
            <person name="Hugenholtz P."/>
            <person name="Kyrpides N.C."/>
            <person name="Klenk H.P."/>
            <person name="Lapidus A."/>
        </authorList>
    </citation>
    <scope>NUCLEOTIDE SEQUENCE [LARGE SCALE GENOMIC DNA]</scope>
    <source>
        <strain evidence="3">ATCC 27377 / DSM 6068 / ICPB 4128</strain>
    </source>
</reference>
<dbReference type="Proteomes" id="UP000001887">
    <property type="component" value="Chromosome"/>
</dbReference>
<organism evidence="2 3">
    <name type="scientific">Pirellula staleyi (strain ATCC 27377 / DSM 6068 / ICPB 4128)</name>
    <name type="common">Pirella staleyi</name>
    <dbReference type="NCBI Taxonomy" id="530564"/>
    <lineage>
        <taxon>Bacteria</taxon>
        <taxon>Pseudomonadati</taxon>
        <taxon>Planctomycetota</taxon>
        <taxon>Planctomycetia</taxon>
        <taxon>Pirellulales</taxon>
        <taxon>Pirellulaceae</taxon>
        <taxon>Pirellula</taxon>
    </lineage>
</organism>
<dbReference type="HOGENOM" id="CLU_3102042_0_0_0"/>
<evidence type="ECO:0000313" key="2">
    <source>
        <dbReference type="EMBL" id="ADB15105.1"/>
    </source>
</evidence>
<keyword evidence="1" id="KW-0812">Transmembrane</keyword>
<dbReference type="STRING" id="530564.Psta_0415"/>
<gene>
    <name evidence="2" type="ordered locus">Psta_0415</name>
</gene>
<keyword evidence="3" id="KW-1185">Reference proteome</keyword>
<keyword evidence="1" id="KW-0472">Membrane</keyword>
<protein>
    <submittedName>
        <fullName evidence="2">Uncharacterized protein</fullName>
    </submittedName>
</protein>
<keyword evidence="1" id="KW-1133">Transmembrane helix</keyword>
<feature type="transmembrane region" description="Helical" evidence="1">
    <location>
        <begin position="12"/>
        <end position="30"/>
    </location>
</feature>
<evidence type="ECO:0000313" key="3">
    <source>
        <dbReference type="Proteomes" id="UP000001887"/>
    </source>
</evidence>
<sequence precursor="true">MNLGLGPTSPSMIAGTLTAFAAVSVLAFFVRSQFRQLHSYGALPCSLDFKV</sequence>
<proteinExistence type="predicted"/>
<accession>D2R374</accession>
<dbReference type="EMBL" id="CP001848">
    <property type="protein sequence ID" value="ADB15105.1"/>
    <property type="molecule type" value="Genomic_DNA"/>
</dbReference>
<name>D2R374_PIRSD</name>